<dbReference type="InterPro" id="IPR049899">
    <property type="entry name" value="Znf_C2HC_C3H"/>
</dbReference>
<dbReference type="STRING" id="645134.A0A0L0H4H4"/>
<dbReference type="InterPro" id="IPR026319">
    <property type="entry name" value="ZC2HC1A/B-like"/>
</dbReference>
<proteinExistence type="predicted"/>
<dbReference type="AlphaFoldDB" id="A0A0L0H4H4"/>
<keyword evidence="1" id="KW-0479">Metal-binding</keyword>
<keyword evidence="9" id="KW-1185">Reference proteome</keyword>
<name>A0A0L0H4H4_SPIPD</name>
<dbReference type="PANTHER" id="PTHR13555">
    <property type="entry name" value="C2H2 ZINC FINGER CGI-62-RELATED"/>
    <property type="match status" value="1"/>
</dbReference>
<gene>
    <name evidence="8" type="ORF">SPPG_09541</name>
</gene>
<dbReference type="OMA" id="KITHAQY"/>
<keyword evidence="3 5" id="KW-0863">Zinc-finger</keyword>
<feature type="region of interest" description="Disordered" evidence="6">
    <location>
        <begin position="49"/>
        <end position="70"/>
    </location>
</feature>
<dbReference type="EMBL" id="KQ257471">
    <property type="protein sequence ID" value="KNC96082.1"/>
    <property type="molecule type" value="Genomic_DNA"/>
</dbReference>
<sequence>MDTRVAAKAEGRNPFTRVCYICGREFGSKSLAIHEKQCLAKWDARNALLPKEQRRPRPRPPNAGGSGNDAVAVGGLSTQDYNDAAFATFMDQGREECPNCSRKFLRDRLEVHLRSCKPGGYFAKERQKKPEIPQPTKTIETLSKLQLTSKPKAAASKAKVGPGKASGVSLAAGRDDVASAADGAGGDGWKLAKFCADCGHSFGVAADKFCPSCGLQRLKIS</sequence>
<dbReference type="Pfam" id="PF13913">
    <property type="entry name" value="zf-C2HC_2"/>
    <property type="match status" value="2"/>
</dbReference>
<dbReference type="GO" id="GO:0008270">
    <property type="term" value="F:zinc ion binding"/>
    <property type="evidence" value="ECO:0007669"/>
    <property type="project" value="UniProtKB-KW"/>
</dbReference>
<accession>A0A0L0H4H4</accession>
<dbReference type="InParanoid" id="A0A0L0H4H4"/>
<feature type="domain" description="C2HC/C3H-type" evidence="7">
    <location>
        <begin position="15"/>
        <end position="44"/>
    </location>
</feature>
<keyword evidence="4" id="KW-0862">Zinc</keyword>
<dbReference type="PROSITE" id="PS52027">
    <property type="entry name" value="ZF_C2HC_C3H"/>
    <property type="match status" value="2"/>
</dbReference>
<dbReference type="OrthoDB" id="265955at2759"/>
<evidence type="ECO:0000259" key="7">
    <source>
        <dbReference type="PROSITE" id="PS52027"/>
    </source>
</evidence>
<evidence type="ECO:0000256" key="1">
    <source>
        <dbReference type="ARBA" id="ARBA00022723"/>
    </source>
</evidence>
<dbReference type="VEuPathDB" id="FungiDB:SPPG_09541"/>
<evidence type="ECO:0000256" key="3">
    <source>
        <dbReference type="ARBA" id="ARBA00022771"/>
    </source>
</evidence>
<reference evidence="8 9" key="1">
    <citation type="submission" date="2009-08" db="EMBL/GenBank/DDBJ databases">
        <title>The Genome Sequence of Spizellomyces punctatus strain DAOM BR117.</title>
        <authorList>
            <consortium name="The Broad Institute Genome Sequencing Platform"/>
            <person name="Russ C."/>
            <person name="Cuomo C."/>
            <person name="Shea T."/>
            <person name="Young S.K."/>
            <person name="Zeng Q."/>
            <person name="Koehrsen M."/>
            <person name="Haas B."/>
            <person name="Borodovsky M."/>
            <person name="Guigo R."/>
            <person name="Alvarado L."/>
            <person name="Berlin A."/>
            <person name="Bochicchio J."/>
            <person name="Borenstein D."/>
            <person name="Chapman S."/>
            <person name="Chen Z."/>
            <person name="Engels R."/>
            <person name="Freedman E."/>
            <person name="Gellesch M."/>
            <person name="Goldberg J."/>
            <person name="Griggs A."/>
            <person name="Gujja S."/>
            <person name="Heiman D."/>
            <person name="Hepburn T."/>
            <person name="Howarth C."/>
            <person name="Jen D."/>
            <person name="Larson L."/>
            <person name="Lewis B."/>
            <person name="Mehta T."/>
            <person name="Park D."/>
            <person name="Pearson M."/>
            <person name="Roberts A."/>
            <person name="Saif S."/>
            <person name="Shenoy N."/>
            <person name="Sisk P."/>
            <person name="Stolte C."/>
            <person name="Sykes S."/>
            <person name="Thomson T."/>
            <person name="Walk T."/>
            <person name="White J."/>
            <person name="Yandava C."/>
            <person name="Burger G."/>
            <person name="Gray M.W."/>
            <person name="Holland P.W.H."/>
            <person name="King N."/>
            <person name="Lang F.B.F."/>
            <person name="Roger A.J."/>
            <person name="Ruiz-Trillo I."/>
            <person name="Lander E."/>
            <person name="Nusbaum C."/>
        </authorList>
    </citation>
    <scope>NUCLEOTIDE SEQUENCE [LARGE SCALE GENOMIC DNA]</scope>
    <source>
        <strain evidence="8 9">DAOM BR117</strain>
    </source>
</reference>
<dbReference type="PANTHER" id="PTHR13555:SF68">
    <property type="entry name" value="ZINC FINGER PROTEIN 474"/>
    <property type="match status" value="1"/>
</dbReference>
<evidence type="ECO:0000256" key="5">
    <source>
        <dbReference type="PROSITE-ProRule" id="PRU01371"/>
    </source>
</evidence>
<organism evidence="8 9">
    <name type="scientific">Spizellomyces punctatus (strain DAOM BR117)</name>
    <dbReference type="NCBI Taxonomy" id="645134"/>
    <lineage>
        <taxon>Eukaryota</taxon>
        <taxon>Fungi</taxon>
        <taxon>Fungi incertae sedis</taxon>
        <taxon>Chytridiomycota</taxon>
        <taxon>Chytridiomycota incertae sedis</taxon>
        <taxon>Chytridiomycetes</taxon>
        <taxon>Spizellomycetales</taxon>
        <taxon>Spizellomycetaceae</taxon>
        <taxon>Spizellomyces</taxon>
    </lineage>
</organism>
<dbReference type="eggNOG" id="ENOG502QWEF">
    <property type="taxonomic scope" value="Eukaryota"/>
</dbReference>
<keyword evidence="2" id="KW-0677">Repeat</keyword>
<feature type="domain" description="C2HC/C3H-type" evidence="7">
    <location>
        <begin position="93"/>
        <end position="122"/>
    </location>
</feature>
<dbReference type="RefSeq" id="XP_016604122.1">
    <property type="nucleotide sequence ID" value="XM_016757715.1"/>
</dbReference>
<protein>
    <recommendedName>
        <fullName evidence="7">C2HC/C3H-type domain-containing protein</fullName>
    </recommendedName>
</protein>
<dbReference type="GeneID" id="27692666"/>
<evidence type="ECO:0000313" key="9">
    <source>
        <dbReference type="Proteomes" id="UP000053201"/>
    </source>
</evidence>
<dbReference type="Proteomes" id="UP000053201">
    <property type="component" value="Unassembled WGS sequence"/>
</dbReference>
<evidence type="ECO:0000313" key="8">
    <source>
        <dbReference type="EMBL" id="KNC96082.1"/>
    </source>
</evidence>
<evidence type="ECO:0000256" key="6">
    <source>
        <dbReference type="SAM" id="MobiDB-lite"/>
    </source>
</evidence>
<dbReference type="Gene3D" id="3.30.160.60">
    <property type="entry name" value="Classic Zinc Finger"/>
    <property type="match status" value="2"/>
</dbReference>
<evidence type="ECO:0000256" key="2">
    <source>
        <dbReference type="ARBA" id="ARBA00022737"/>
    </source>
</evidence>
<evidence type="ECO:0000256" key="4">
    <source>
        <dbReference type="ARBA" id="ARBA00022833"/>
    </source>
</evidence>